<name>A0A4V6T5N9_DENBC</name>
<sequence length="91" mass="10435">MCTRVGVCVTTSDSCRGATVINFIFLSTEIVSNLLYGDWQWTYTKIMYHSGHIYKEIQLQFAESVAKVVSLAPWTWQDQNSSAAYVFNNWL</sequence>
<evidence type="ECO:0000313" key="2">
    <source>
        <dbReference type="Proteomes" id="UP000297245"/>
    </source>
</evidence>
<evidence type="ECO:0000313" key="1">
    <source>
        <dbReference type="EMBL" id="THV04806.1"/>
    </source>
</evidence>
<dbReference type="AlphaFoldDB" id="A0A4V6T5N9"/>
<dbReference type="Proteomes" id="UP000297245">
    <property type="component" value="Unassembled WGS sequence"/>
</dbReference>
<dbReference type="EMBL" id="ML179053">
    <property type="protein sequence ID" value="THV04806.1"/>
    <property type="molecule type" value="Genomic_DNA"/>
</dbReference>
<gene>
    <name evidence="1" type="ORF">K435DRAFT_162377</name>
</gene>
<proteinExistence type="predicted"/>
<protein>
    <submittedName>
        <fullName evidence="1">Uncharacterized protein</fullName>
    </submittedName>
</protein>
<organism evidence="1 2">
    <name type="scientific">Dendrothele bispora (strain CBS 962.96)</name>
    <dbReference type="NCBI Taxonomy" id="1314807"/>
    <lineage>
        <taxon>Eukaryota</taxon>
        <taxon>Fungi</taxon>
        <taxon>Dikarya</taxon>
        <taxon>Basidiomycota</taxon>
        <taxon>Agaricomycotina</taxon>
        <taxon>Agaricomycetes</taxon>
        <taxon>Agaricomycetidae</taxon>
        <taxon>Agaricales</taxon>
        <taxon>Agaricales incertae sedis</taxon>
        <taxon>Dendrothele</taxon>
    </lineage>
</organism>
<keyword evidence="2" id="KW-1185">Reference proteome</keyword>
<reference evidence="1 2" key="1">
    <citation type="journal article" date="2019" name="Nat. Ecol. Evol.">
        <title>Megaphylogeny resolves global patterns of mushroom evolution.</title>
        <authorList>
            <person name="Varga T."/>
            <person name="Krizsan K."/>
            <person name="Foldi C."/>
            <person name="Dima B."/>
            <person name="Sanchez-Garcia M."/>
            <person name="Sanchez-Ramirez S."/>
            <person name="Szollosi G.J."/>
            <person name="Szarkandi J.G."/>
            <person name="Papp V."/>
            <person name="Albert L."/>
            <person name="Andreopoulos W."/>
            <person name="Angelini C."/>
            <person name="Antonin V."/>
            <person name="Barry K.W."/>
            <person name="Bougher N.L."/>
            <person name="Buchanan P."/>
            <person name="Buyck B."/>
            <person name="Bense V."/>
            <person name="Catcheside P."/>
            <person name="Chovatia M."/>
            <person name="Cooper J."/>
            <person name="Damon W."/>
            <person name="Desjardin D."/>
            <person name="Finy P."/>
            <person name="Geml J."/>
            <person name="Haridas S."/>
            <person name="Hughes K."/>
            <person name="Justo A."/>
            <person name="Karasinski D."/>
            <person name="Kautmanova I."/>
            <person name="Kiss B."/>
            <person name="Kocsube S."/>
            <person name="Kotiranta H."/>
            <person name="LaButti K.M."/>
            <person name="Lechner B.E."/>
            <person name="Liimatainen K."/>
            <person name="Lipzen A."/>
            <person name="Lukacs Z."/>
            <person name="Mihaltcheva S."/>
            <person name="Morgado L.N."/>
            <person name="Niskanen T."/>
            <person name="Noordeloos M.E."/>
            <person name="Ohm R.A."/>
            <person name="Ortiz-Santana B."/>
            <person name="Ovrebo C."/>
            <person name="Racz N."/>
            <person name="Riley R."/>
            <person name="Savchenko A."/>
            <person name="Shiryaev A."/>
            <person name="Soop K."/>
            <person name="Spirin V."/>
            <person name="Szebenyi C."/>
            <person name="Tomsovsky M."/>
            <person name="Tulloss R.E."/>
            <person name="Uehling J."/>
            <person name="Grigoriev I.V."/>
            <person name="Vagvolgyi C."/>
            <person name="Papp T."/>
            <person name="Martin F.M."/>
            <person name="Miettinen O."/>
            <person name="Hibbett D.S."/>
            <person name="Nagy L.G."/>
        </authorList>
    </citation>
    <scope>NUCLEOTIDE SEQUENCE [LARGE SCALE GENOMIC DNA]</scope>
    <source>
        <strain evidence="1 2">CBS 962.96</strain>
    </source>
</reference>
<accession>A0A4V6T5N9</accession>